<dbReference type="RefSeq" id="WP_028528205.1">
    <property type="nucleotide sequence ID" value="NZ_CABLBR010000008.1"/>
</dbReference>
<keyword evidence="3" id="KW-1185">Reference proteome</keyword>
<gene>
    <name evidence="2" type="ORF">NQ502_13630</name>
</gene>
<dbReference type="Gene3D" id="3.90.550.10">
    <property type="entry name" value="Spore Coat Polysaccharide Biosynthesis Protein SpsA, Chain A"/>
    <property type="match status" value="1"/>
</dbReference>
<sequence length="309" mass="35665">MSKCSRVSVLMSVYRPDLSFLRQQLASIEAQDYPETELIVWDDCAGEDISGLLAEILVKTPYTYRRCSENLGYIRAFETLTEIASGEYLAFCDQDDVWEAGKLSRCVEVLEQERAILVTSDRRIIDEDNRVVVKSVRGTSKYPYERWSTGDDISCNAVFTCYALGMTIVMRTDAAKRMLPFSGNTGHDKWVTMCAAAMGKVCYIEEVLQSYRRHGKNVSGIFYHLSSKEEYYTWRVDTSCAVVRELLEKFPDHPRREQILAFSQARKKRRTAQLWKYRRTAPAVAMFEILLKWIPAGLFARMLKRMQGR</sequence>
<keyword evidence="2" id="KW-0808">Transferase</keyword>
<dbReference type="InterPro" id="IPR001173">
    <property type="entry name" value="Glyco_trans_2-like"/>
</dbReference>
<evidence type="ECO:0000313" key="3">
    <source>
        <dbReference type="Proteomes" id="UP001060164"/>
    </source>
</evidence>
<dbReference type="EMBL" id="CP102290">
    <property type="protein sequence ID" value="UWP58419.1"/>
    <property type="molecule type" value="Genomic_DNA"/>
</dbReference>
<reference evidence="2" key="1">
    <citation type="journal article" date="2022" name="Cell">
        <title>Design, construction, and in vivo augmentation of a complex gut microbiome.</title>
        <authorList>
            <person name="Cheng A.G."/>
            <person name="Ho P.Y."/>
            <person name="Aranda-Diaz A."/>
            <person name="Jain S."/>
            <person name="Yu F.B."/>
            <person name="Meng X."/>
            <person name="Wang M."/>
            <person name="Iakiviak M."/>
            <person name="Nagashima K."/>
            <person name="Zhao A."/>
            <person name="Murugkar P."/>
            <person name="Patil A."/>
            <person name="Atabakhsh K."/>
            <person name="Weakley A."/>
            <person name="Yan J."/>
            <person name="Brumbaugh A.R."/>
            <person name="Higginbottom S."/>
            <person name="Dimas A."/>
            <person name="Shiver A.L."/>
            <person name="Deutschbauer A."/>
            <person name="Neff N."/>
            <person name="Sonnenburg J.L."/>
            <person name="Huang K.C."/>
            <person name="Fischbach M.A."/>
        </authorList>
    </citation>
    <scope>NUCLEOTIDE SEQUENCE</scope>
    <source>
        <strain evidence="2">DSM 19829</strain>
    </source>
</reference>
<dbReference type="Proteomes" id="UP001060164">
    <property type="component" value="Chromosome"/>
</dbReference>
<evidence type="ECO:0000259" key="1">
    <source>
        <dbReference type="Pfam" id="PF00535"/>
    </source>
</evidence>
<dbReference type="PANTHER" id="PTHR22916">
    <property type="entry name" value="GLYCOSYLTRANSFERASE"/>
    <property type="match status" value="1"/>
</dbReference>
<dbReference type="Pfam" id="PF00535">
    <property type="entry name" value="Glycos_transf_2"/>
    <property type="match status" value="1"/>
</dbReference>
<evidence type="ECO:0000313" key="2">
    <source>
        <dbReference type="EMBL" id="UWP58419.1"/>
    </source>
</evidence>
<dbReference type="GO" id="GO:0016757">
    <property type="term" value="F:glycosyltransferase activity"/>
    <property type="evidence" value="ECO:0007669"/>
    <property type="project" value="UniProtKB-KW"/>
</dbReference>
<organism evidence="2 3">
    <name type="scientific">Ruminococcus gauvreauii</name>
    <dbReference type="NCBI Taxonomy" id="438033"/>
    <lineage>
        <taxon>Bacteria</taxon>
        <taxon>Bacillati</taxon>
        <taxon>Bacillota</taxon>
        <taxon>Clostridia</taxon>
        <taxon>Eubacteriales</taxon>
        <taxon>Oscillospiraceae</taxon>
        <taxon>Ruminococcus</taxon>
    </lineage>
</organism>
<name>A0ABY5VCW0_9FIRM</name>
<dbReference type="InterPro" id="IPR029044">
    <property type="entry name" value="Nucleotide-diphossugar_trans"/>
</dbReference>
<dbReference type="PANTHER" id="PTHR22916:SF3">
    <property type="entry name" value="UDP-GLCNAC:BETAGAL BETA-1,3-N-ACETYLGLUCOSAMINYLTRANSFERASE-LIKE PROTEIN 1"/>
    <property type="match status" value="1"/>
</dbReference>
<proteinExistence type="predicted"/>
<dbReference type="EC" id="2.4.-.-" evidence="2"/>
<dbReference type="SUPFAM" id="SSF53448">
    <property type="entry name" value="Nucleotide-diphospho-sugar transferases"/>
    <property type="match status" value="1"/>
</dbReference>
<protein>
    <submittedName>
        <fullName evidence="2">Glycosyltransferase</fullName>
        <ecNumber evidence="2">2.4.-.-</ecNumber>
    </submittedName>
</protein>
<accession>A0ABY5VCW0</accession>
<keyword evidence="2" id="KW-0328">Glycosyltransferase</keyword>
<feature type="domain" description="Glycosyltransferase 2-like" evidence="1">
    <location>
        <begin position="8"/>
        <end position="163"/>
    </location>
</feature>